<evidence type="ECO:0000313" key="2">
    <source>
        <dbReference type="EMBL" id="MBB6325086.1"/>
    </source>
</evidence>
<keyword evidence="3" id="KW-1185">Reference proteome</keyword>
<dbReference type="AlphaFoldDB" id="A0A841MLG4"/>
<sequence>MKFFKLFIFSISVMLLCGKLKAQEDLISSKNDSILLAQAYMNLYLTASYFDSLEWPRIEKILNYEKSEIDKIKTPAFLRGNQTLYQFTQSLLQFNQTYFFYSDRRTQAILSRPNPQRKAFVIRLKNSLDIAIKQYNNSGTNDSLFYSQPPNSFFNLIGFTIDADLQHKTNLIRLKNEINDKIDEELYQDFRRFLTKAKFSKIYELDSMQFLSRSYGIPIKSIVQTNQIQPSIHVSSDLNNINPEYYTGLRAEVIYRYVELMTLLKVKSSRESDHDLLNSKYKYWINRLNSVDDDFIKEELNPTVVAEIKKQVDNTTKKTNTMKSSGGGITGSGRRPTSIKKPEYEEAVKFDPPLTQEEPIVMYSQEIQKKFFPSPPPKASAKYFVSNYKSELSNLGQVDTFLKGKLASKGFTNQLHYYYFNQNGFAIATSLEKFNLDGSEVPNDKRFIKSLGSEDHFSYFEIVKSMFLDIESEYRMFTFIIDSNEADPAGEGLSGTFSEQILLNSYKELPADLKEKVISPKVLTVLVYHFHQNDIGEVPELVLGGNINVQDYLQKAGLASIIQ</sequence>
<protein>
    <submittedName>
        <fullName evidence="2">Uncharacterized protein</fullName>
    </submittedName>
</protein>
<dbReference type="Proteomes" id="UP000588604">
    <property type="component" value="Unassembled WGS sequence"/>
</dbReference>
<accession>A0A841MLG4</accession>
<evidence type="ECO:0000313" key="3">
    <source>
        <dbReference type="Proteomes" id="UP000588604"/>
    </source>
</evidence>
<organism evidence="2 3">
    <name type="scientific">Algoriphagus iocasae</name>
    <dbReference type="NCBI Taxonomy" id="1836499"/>
    <lineage>
        <taxon>Bacteria</taxon>
        <taxon>Pseudomonadati</taxon>
        <taxon>Bacteroidota</taxon>
        <taxon>Cytophagia</taxon>
        <taxon>Cytophagales</taxon>
        <taxon>Cyclobacteriaceae</taxon>
        <taxon>Algoriphagus</taxon>
    </lineage>
</organism>
<reference evidence="2 3" key="1">
    <citation type="submission" date="2020-08" db="EMBL/GenBank/DDBJ databases">
        <title>Genomic Encyclopedia of Type Strains, Phase IV (KMG-IV): sequencing the most valuable type-strain genomes for metagenomic binning, comparative biology and taxonomic classification.</title>
        <authorList>
            <person name="Goeker M."/>
        </authorList>
    </citation>
    <scope>NUCLEOTIDE SEQUENCE [LARGE SCALE GENOMIC DNA]</scope>
    <source>
        <strain evidence="2 3">DSM 102044</strain>
    </source>
</reference>
<dbReference type="EMBL" id="JACIJO010000001">
    <property type="protein sequence ID" value="MBB6325086.1"/>
    <property type="molecule type" value="Genomic_DNA"/>
</dbReference>
<gene>
    <name evidence="2" type="ORF">FHS59_000701</name>
</gene>
<feature type="region of interest" description="Disordered" evidence="1">
    <location>
        <begin position="317"/>
        <end position="338"/>
    </location>
</feature>
<dbReference type="RefSeq" id="WP_184493085.1">
    <property type="nucleotide sequence ID" value="NZ_JACIJO010000001.1"/>
</dbReference>
<name>A0A841MLG4_9BACT</name>
<evidence type="ECO:0000256" key="1">
    <source>
        <dbReference type="SAM" id="MobiDB-lite"/>
    </source>
</evidence>
<comment type="caution">
    <text evidence="2">The sequence shown here is derived from an EMBL/GenBank/DDBJ whole genome shotgun (WGS) entry which is preliminary data.</text>
</comment>
<proteinExistence type="predicted"/>